<feature type="domain" description="K+ potassium transporter integral membrane" evidence="12">
    <location>
        <begin position="117"/>
        <end position="613"/>
    </location>
</feature>
<evidence type="ECO:0000256" key="9">
    <source>
        <dbReference type="ARBA" id="ARBA00023136"/>
    </source>
</evidence>
<feature type="domain" description="K+ potassium transporter C-terminal" evidence="13">
    <location>
        <begin position="626"/>
        <end position="871"/>
    </location>
</feature>
<evidence type="ECO:0000256" key="8">
    <source>
        <dbReference type="ARBA" id="ARBA00023065"/>
    </source>
</evidence>
<dbReference type="Pfam" id="PF22776">
    <property type="entry name" value="K_trans_C"/>
    <property type="match status" value="1"/>
</dbReference>
<feature type="region of interest" description="Disordered" evidence="11">
    <location>
        <begin position="1"/>
        <end position="38"/>
    </location>
</feature>
<feature type="transmembrane region" description="Helical" evidence="10">
    <location>
        <begin position="245"/>
        <end position="266"/>
    </location>
</feature>
<keyword evidence="7 10" id="KW-1133">Transmembrane helix</keyword>
<feature type="transmembrane region" description="Helical" evidence="10">
    <location>
        <begin position="638"/>
        <end position="662"/>
    </location>
</feature>
<feature type="transmembrane region" description="Helical" evidence="10">
    <location>
        <begin position="494"/>
        <end position="512"/>
    </location>
</feature>
<evidence type="ECO:0000256" key="11">
    <source>
        <dbReference type="SAM" id="MobiDB-lite"/>
    </source>
</evidence>
<dbReference type="Proteomes" id="UP001497512">
    <property type="component" value="Chromosome 18"/>
</dbReference>
<feature type="transmembrane region" description="Helical" evidence="10">
    <location>
        <begin position="518"/>
        <end position="539"/>
    </location>
</feature>
<reference evidence="14" key="1">
    <citation type="submission" date="2024-02" db="EMBL/GenBank/DDBJ databases">
        <authorList>
            <consortium name="ELIXIR-Norway"/>
            <consortium name="Elixir Norway"/>
        </authorList>
    </citation>
    <scope>NUCLEOTIDE SEQUENCE</scope>
</reference>
<accession>A0ABP0U1C5</accession>
<evidence type="ECO:0000313" key="15">
    <source>
        <dbReference type="Proteomes" id="UP001497512"/>
    </source>
</evidence>
<feature type="transmembrane region" description="Helical" evidence="10">
    <location>
        <begin position="576"/>
        <end position="592"/>
    </location>
</feature>
<protein>
    <recommendedName>
        <fullName evidence="10">Potassium transporter</fullName>
    </recommendedName>
</protein>
<evidence type="ECO:0000313" key="14">
    <source>
        <dbReference type="EMBL" id="CAK9210625.1"/>
    </source>
</evidence>
<comment type="subcellular location">
    <subcellularLocation>
        <location evidence="1 10">Membrane</location>
        <topology evidence="1 10">Multi-pass membrane protein</topology>
    </subcellularLocation>
</comment>
<keyword evidence="9 10" id="KW-0472">Membrane</keyword>
<keyword evidence="5 10" id="KW-0812">Transmembrane</keyword>
<keyword evidence="3" id="KW-0813">Transport</keyword>
<comment type="similarity">
    <text evidence="2 10">Belongs to the HAK/KUP transporter (TC 2.A.72.3) family.</text>
</comment>
<evidence type="ECO:0000256" key="6">
    <source>
        <dbReference type="ARBA" id="ARBA00022958"/>
    </source>
</evidence>
<dbReference type="EMBL" id="OZ019910">
    <property type="protein sequence ID" value="CAK9210625.1"/>
    <property type="molecule type" value="Genomic_DNA"/>
</dbReference>
<feature type="region of interest" description="Disordered" evidence="11">
    <location>
        <begin position="757"/>
        <end position="786"/>
    </location>
</feature>
<feature type="compositionally biased region" description="Polar residues" evidence="11">
    <location>
        <begin position="759"/>
        <end position="768"/>
    </location>
</feature>
<dbReference type="PANTHER" id="PTHR30540:SF4">
    <property type="entry name" value="POTASSIUM TRANSPORTER 12-RELATED"/>
    <property type="match status" value="1"/>
</dbReference>
<dbReference type="InterPro" id="IPR053951">
    <property type="entry name" value="K_trans_N"/>
</dbReference>
<keyword evidence="8 10" id="KW-0406">Ion transport</keyword>
<feature type="transmembrane region" description="Helical" evidence="10">
    <location>
        <begin position="395"/>
        <end position="417"/>
    </location>
</feature>
<proteinExistence type="inferred from homology"/>
<gene>
    <name evidence="14" type="ORF">CSSPTR1EN2_LOCUS10253</name>
</gene>
<feature type="transmembrane region" description="Helical" evidence="10">
    <location>
        <begin position="316"/>
        <end position="338"/>
    </location>
</feature>
<feature type="transmembrane region" description="Helical" evidence="10">
    <location>
        <begin position="158"/>
        <end position="179"/>
    </location>
</feature>
<evidence type="ECO:0000256" key="10">
    <source>
        <dbReference type="RuleBase" id="RU321113"/>
    </source>
</evidence>
<dbReference type="PANTHER" id="PTHR30540">
    <property type="entry name" value="OSMOTIC STRESS POTASSIUM TRANSPORTER"/>
    <property type="match status" value="1"/>
</dbReference>
<dbReference type="NCBIfam" id="TIGR00794">
    <property type="entry name" value="kup"/>
    <property type="match status" value="1"/>
</dbReference>
<evidence type="ECO:0000256" key="2">
    <source>
        <dbReference type="ARBA" id="ARBA00008440"/>
    </source>
</evidence>
<evidence type="ECO:0000259" key="13">
    <source>
        <dbReference type="Pfam" id="PF22776"/>
    </source>
</evidence>
<dbReference type="InterPro" id="IPR053952">
    <property type="entry name" value="K_trans_C"/>
</dbReference>
<name>A0ABP0U1C5_9BRYO</name>
<keyword evidence="15" id="KW-1185">Reference proteome</keyword>
<evidence type="ECO:0000256" key="7">
    <source>
        <dbReference type="ARBA" id="ARBA00022989"/>
    </source>
</evidence>
<sequence length="871" mass="95332">MESDVLSQSAPGLLSSSVQAAGGGAGAGDGKLDAEAEEEEFGFDANGEIASDAVVVGNMNESTTTTTKGAPHGTPPFSRRLSRKLTRPDSLDVESMRVRGMEHGGHPALSLGIILQLAYQSIGVVYGDLGTSPLYVYSSTFQGNMVTSDGLIKTPKDILGALCLIIYTLTLIPLIKYVFIVLQANDNGEGGTFALYSLICRHARIPLAHRQVPADRELSTYKLEKPTRRNARAARIKGILEKSTFLQNALIITVLCGTCLVIGDGSLTPAISVLSAMQGIEVEVPAVKPMVVVILTIVVLLIMFSLQQFGTNKVGFMFAPVVLTWFISIGLIGVYNIVSNDPSVFRALNPMYIISYFHRNKVEAWKSLGGIVLCITGTEAMFADLGHFRVSSIQIAFSGIVFPSLLSAYIGQAAYLLKHNTAEDVSYTFYKSVPKPIFWPMFAVSTGAAIIASQAMISATFSMIRNAMALGCFPRVTVRHTSKRIHGQIYIPEINWLVMCLSISIVAIFRSTTQIGNAYGIAVVGVFFISSSLLTLIMIMIWEKNIFLALSFWCIWGGVEGMYFSSVLSKVPQGGWVPLAIASFFLTVMFSWHYGNRRKSMFEVQNKLSLDWLLGLGSSLGVARVPGIGLVYTELPVGVPAIFGHFITNLPAIHSIVVFVCVRNLPVSSVPSDERILIRRVGPREFRMYRCAVRYGYTQGTGDEDEENFEDLLAHSLASFLRTEVMENTPASITSTVSTHHNNIAHHAHFEMAEGDTDATANHSMSSEQKLDGDRSPGSVLPYTKESSEVASQVDNSYSEDEVTYLYKAKHAGVVYMLGESDVHCSKKASVLKRFIVNGVYSFLRRNCRPNTLYLSIPRMRLLKVGMTYEI</sequence>
<evidence type="ECO:0000256" key="1">
    <source>
        <dbReference type="ARBA" id="ARBA00004141"/>
    </source>
</evidence>
<evidence type="ECO:0000256" key="5">
    <source>
        <dbReference type="ARBA" id="ARBA00022692"/>
    </source>
</evidence>
<dbReference type="Pfam" id="PF02705">
    <property type="entry name" value="K_trans"/>
    <property type="match status" value="1"/>
</dbReference>
<feature type="transmembrane region" description="Helical" evidence="10">
    <location>
        <begin position="546"/>
        <end position="564"/>
    </location>
</feature>
<feature type="transmembrane region" description="Helical" evidence="10">
    <location>
        <begin position="612"/>
        <end position="632"/>
    </location>
</feature>
<evidence type="ECO:0000256" key="3">
    <source>
        <dbReference type="ARBA" id="ARBA00022448"/>
    </source>
</evidence>
<comment type="function">
    <text evidence="10">Potassium transporter.</text>
</comment>
<keyword evidence="4 10" id="KW-0633">Potassium transport</keyword>
<organism evidence="14 15">
    <name type="scientific">Sphagnum troendelagicum</name>
    <dbReference type="NCBI Taxonomy" id="128251"/>
    <lineage>
        <taxon>Eukaryota</taxon>
        <taxon>Viridiplantae</taxon>
        <taxon>Streptophyta</taxon>
        <taxon>Embryophyta</taxon>
        <taxon>Bryophyta</taxon>
        <taxon>Sphagnophytina</taxon>
        <taxon>Sphagnopsida</taxon>
        <taxon>Sphagnales</taxon>
        <taxon>Sphagnaceae</taxon>
        <taxon>Sphagnum</taxon>
    </lineage>
</organism>
<evidence type="ECO:0000259" key="12">
    <source>
        <dbReference type="Pfam" id="PF02705"/>
    </source>
</evidence>
<feature type="transmembrane region" description="Helical" evidence="10">
    <location>
        <begin position="437"/>
        <end position="461"/>
    </location>
</feature>
<dbReference type="InterPro" id="IPR003855">
    <property type="entry name" value="K+_transporter"/>
</dbReference>
<feature type="region of interest" description="Disordered" evidence="11">
    <location>
        <begin position="62"/>
        <end position="82"/>
    </location>
</feature>
<feature type="transmembrane region" description="Helical" evidence="10">
    <location>
        <begin position="286"/>
        <end position="304"/>
    </location>
</feature>
<keyword evidence="6 10" id="KW-0630">Potassium</keyword>
<evidence type="ECO:0000256" key="4">
    <source>
        <dbReference type="ARBA" id="ARBA00022538"/>
    </source>
</evidence>
<feature type="compositionally biased region" description="Polar residues" evidence="11">
    <location>
        <begin position="1"/>
        <end position="19"/>
    </location>
</feature>